<dbReference type="PANTHER" id="PTHR33121:SF15">
    <property type="entry name" value="BLUE LIGHT- AND TEMPERATURE-REGULATED ANTIREPRESSOR BLUF"/>
    <property type="match status" value="1"/>
</dbReference>
<dbReference type="InterPro" id="IPR035919">
    <property type="entry name" value="EAL_sf"/>
</dbReference>
<dbReference type="Proteomes" id="UP000310636">
    <property type="component" value="Unassembled WGS sequence"/>
</dbReference>
<reference evidence="2 3" key="1">
    <citation type="submission" date="2019-04" db="EMBL/GenBank/DDBJ databases">
        <title>Cohnella sp. nov. isolated from preserved vegetables.</title>
        <authorList>
            <person name="Lin S.-Y."/>
            <person name="Hung M.-H."/>
            <person name="Young C.-C."/>
        </authorList>
    </citation>
    <scope>NUCLEOTIDE SEQUENCE [LARGE SCALE GENOMIC DNA]</scope>
    <source>
        <strain evidence="2 3">CC-MHH1044</strain>
    </source>
</reference>
<protein>
    <submittedName>
        <fullName evidence="2">EAL domain-containing protein</fullName>
    </submittedName>
</protein>
<feature type="domain" description="EAL" evidence="1">
    <location>
        <begin position="168"/>
        <end position="418"/>
    </location>
</feature>
<evidence type="ECO:0000313" key="2">
    <source>
        <dbReference type="EMBL" id="THF72983.1"/>
    </source>
</evidence>
<name>A0A4S4BFK0_9BACL</name>
<dbReference type="SUPFAM" id="SSF141868">
    <property type="entry name" value="EAL domain-like"/>
    <property type="match status" value="1"/>
</dbReference>
<dbReference type="InterPro" id="IPR050706">
    <property type="entry name" value="Cyclic-di-GMP_PDE-like"/>
</dbReference>
<evidence type="ECO:0000259" key="1">
    <source>
        <dbReference type="PROSITE" id="PS50883"/>
    </source>
</evidence>
<dbReference type="PROSITE" id="PS50883">
    <property type="entry name" value="EAL"/>
    <property type="match status" value="1"/>
</dbReference>
<accession>A0A4S4BFK0</accession>
<dbReference type="EMBL" id="SSOB01000065">
    <property type="protein sequence ID" value="THF72983.1"/>
    <property type="molecule type" value="Genomic_DNA"/>
</dbReference>
<gene>
    <name evidence="2" type="ORF">E6C55_31030</name>
</gene>
<sequence length="418" mass="46530">MRFLSPRRPLPDSFSPLRGIIQILPCASVLCCASVLTSKEEIAMPRYHVCNRHLPLRDEGLLELASDDFGAQALLDELVGPSSSARDGEHPVWSVPFARNEEFLRLVNELGRRTGDAARGALRCRITYEEDASPIAAAHTAEAPAYPEAAETEEAEHDGWLPIGFLLASVGSHSVVDLIVNRRFASHMQPIVQPNGSPIGYEFLLRPLPEQSPFRPAELFDAAREAGLHSYLDREARLSAIRLAASHLPEGVKKFINFLPSSLYRPSACLEDTFRAIKDSGMDPADFVFEVVETERLDNKRHLLDVFDAYRSEGVRLAMDDVGEQFATVDAMEVLQPDYVKLDRKWIADCHRTPDKMRHIDDILDRVSRFHGVVLAEGVENEGEWHYLRRAGVPLLQGYLFGRPSPVPVPSAAGVGVH</sequence>
<keyword evidence="3" id="KW-1185">Reference proteome</keyword>
<dbReference type="AlphaFoldDB" id="A0A4S4BFK0"/>
<dbReference type="Gene3D" id="3.20.20.450">
    <property type="entry name" value="EAL domain"/>
    <property type="match status" value="1"/>
</dbReference>
<dbReference type="PANTHER" id="PTHR33121">
    <property type="entry name" value="CYCLIC DI-GMP PHOSPHODIESTERASE PDEF"/>
    <property type="match status" value="1"/>
</dbReference>
<organism evidence="2 3">
    <name type="scientific">Cohnella fermenti</name>
    <dbReference type="NCBI Taxonomy" id="2565925"/>
    <lineage>
        <taxon>Bacteria</taxon>
        <taxon>Bacillati</taxon>
        <taxon>Bacillota</taxon>
        <taxon>Bacilli</taxon>
        <taxon>Bacillales</taxon>
        <taxon>Paenibacillaceae</taxon>
        <taxon>Cohnella</taxon>
    </lineage>
</organism>
<dbReference type="OrthoDB" id="581425at2"/>
<evidence type="ECO:0000313" key="3">
    <source>
        <dbReference type="Proteomes" id="UP000310636"/>
    </source>
</evidence>
<dbReference type="GO" id="GO:0071111">
    <property type="term" value="F:cyclic-guanylate-specific phosphodiesterase activity"/>
    <property type="evidence" value="ECO:0007669"/>
    <property type="project" value="InterPro"/>
</dbReference>
<proteinExistence type="predicted"/>
<dbReference type="CDD" id="cd01948">
    <property type="entry name" value="EAL"/>
    <property type="match status" value="1"/>
</dbReference>
<dbReference type="InterPro" id="IPR001633">
    <property type="entry name" value="EAL_dom"/>
</dbReference>
<comment type="caution">
    <text evidence="2">The sequence shown here is derived from an EMBL/GenBank/DDBJ whole genome shotgun (WGS) entry which is preliminary data.</text>
</comment>
<dbReference type="SMART" id="SM00052">
    <property type="entry name" value="EAL"/>
    <property type="match status" value="1"/>
</dbReference>
<dbReference type="Pfam" id="PF00563">
    <property type="entry name" value="EAL"/>
    <property type="match status" value="1"/>
</dbReference>